<sequence>DLVVEEVNVTSAVLAAAAYHYGNYCDKPNHEFMLCRYETTDPRKCLPQGRRVSECAVEFFKKVNASCREDFTKHWTCLDHNNHEFEYCRPSQRAYDECMFKQLGLE</sequence>
<dbReference type="PhylomeDB" id="B3RMC1"/>
<evidence type="ECO:0000256" key="4">
    <source>
        <dbReference type="ARBA" id="ARBA00016384"/>
    </source>
</evidence>
<gene>
    <name evidence="14" type="ORF">TRIADDRAFT_7491</name>
</gene>
<dbReference type="OMA" id="FRTHWQC"/>
<evidence type="ECO:0000256" key="10">
    <source>
        <dbReference type="ARBA" id="ARBA00023157"/>
    </source>
</evidence>
<evidence type="ECO:0000256" key="6">
    <source>
        <dbReference type="ARBA" id="ARBA00022660"/>
    </source>
</evidence>
<dbReference type="InParanoid" id="B3RMC1"/>
<dbReference type="GO" id="GO:0006120">
    <property type="term" value="P:mitochondrial electron transport, NADH to ubiquinone"/>
    <property type="evidence" value="ECO:0007669"/>
    <property type="project" value="InterPro"/>
</dbReference>
<dbReference type="OrthoDB" id="276296at2759"/>
<dbReference type="eggNOG" id="KOG3458">
    <property type="taxonomic scope" value="Eukaryota"/>
</dbReference>
<evidence type="ECO:0000313" key="14">
    <source>
        <dbReference type="EMBL" id="EDV28340.1"/>
    </source>
</evidence>
<comment type="similarity">
    <text evidence="3">Belongs to the complex I NDUFA8 subunit family.</text>
</comment>
<keyword evidence="8" id="KW-0249">Electron transport</keyword>
<dbReference type="GO" id="GO:0005739">
    <property type="term" value="C:mitochondrion"/>
    <property type="evidence" value="ECO:0007669"/>
    <property type="project" value="UniProtKB-SubCell"/>
</dbReference>
<dbReference type="CTD" id="6751389"/>
<evidence type="ECO:0000256" key="12">
    <source>
        <dbReference type="ARBA" id="ARBA00030761"/>
    </source>
</evidence>
<keyword evidence="6" id="KW-0679">Respiratory chain</keyword>
<dbReference type="RefSeq" id="XP_002110174.1">
    <property type="nucleotide sequence ID" value="XM_002110138.1"/>
</dbReference>
<evidence type="ECO:0000256" key="5">
    <source>
        <dbReference type="ARBA" id="ARBA00022448"/>
    </source>
</evidence>
<protein>
    <recommendedName>
        <fullName evidence="4">NADH dehydrogenase [ubiquinone] 1 alpha subcomplex subunit 8</fullName>
    </recommendedName>
    <alternativeName>
        <fullName evidence="11">Complex I-19kD</fullName>
    </alternativeName>
    <alternativeName>
        <fullName evidence="12">NADH-ubiquinone oxidoreductase 19 kDa subunit</fullName>
    </alternativeName>
</protein>
<organism evidence="14 15">
    <name type="scientific">Trichoplax adhaerens</name>
    <name type="common">Trichoplax reptans</name>
    <dbReference type="NCBI Taxonomy" id="10228"/>
    <lineage>
        <taxon>Eukaryota</taxon>
        <taxon>Metazoa</taxon>
        <taxon>Placozoa</taxon>
        <taxon>Uniplacotomia</taxon>
        <taxon>Trichoplacea</taxon>
        <taxon>Trichoplacidae</taxon>
        <taxon>Trichoplax</taxon>
    </lineage>
</organism>
<keyword evidence="7" id="KW-0677">Repeat</keyword>
<evidence type="ECO:0000259" key="13">
    <source>
        <dbReference type="Pfam" id="PF06747"/>
    </source>
</evidence>
<dbReference type="Pfam" id="PF06747">
    <property type="entry name" value="CHCH"/>
    <property type="match status" value="1"/>
</dbReference>
<keyword evidence="9" id="KW-0496">Mitochondrion</keyword>
<comment type="subcellular location">
    <subcellularLocation>
        <location evidence="2">Mitochondrion</location>
    </subcellularLocation>
</comment>
<dbReference type="PANTHER" id="PTHR13344:SF0">
    <property type="entry name" value="NADH DEHYDROGENASE [UBIQUINONE] 1 ALPHA SUBCOMPLEX SUBUNIT 8"/>
    <property type="match status" value="1"/>
</dbReference>
<feature type="non-terminal residue" evidence="14">
    <location>
        <position position="1"/>
    </location>
</feature>
<dbReference type="KEGG" id="tad:TRIADDRAFT_7491"/>
<dbReference type="AlphaFoldDB" id="B3RMC1"/>
<dbReference type="EMBL" id="DS985242">
    <property type="protein sequence ID" value="EDV28340.1"/>
    <property type="molecule type" value="Genomic_DNA"/>
</dbReference>
<dbReference type="InterPro" id="IPR010625">
    <property type="entry name" value="CHCH"/>
</dbReference>
<accession>B3RMC1</accession>
<dbReference type="HOGENOM" id="CLU_081931_2_1_1"/>
<evidence type="ECO:0000256" key="7">
    <source>
        <dbReference type="ARBA" id="ARBA00022737"/>
    </source>
</evidence>
<dbReference type="GO" id="GO:0045271">
    <property type="term" value="C:respiratory chain complex I"/>
    <property type="evidence" value="ECO:0000318"/>
    <property type="project" value="GO_Central"/>
</dbReference>
<dbReference type="GeneID" id="6751389"/>
<dbReference type="InterPro" id="IPR016680">
    <property type="entry name" value="NDUFA8"/>
</dbReference>
<comment type="function">
    <text evidence="1">Accessory subunit of the mitochondrial membrane respiratory chain NADH dehydrogenase (Complex I), that is believed not to be involved in catalysis. Complex I functions in the transfer of electrons from NADH to the respiratory chain. The immediate electron acceptor for the enzyme is believed to be ubiquinone.</text>
</comment>
<name>B3RMC1_TRIAD</name>
<evidence type="ECO:0000256" key="3">
    <source>
        <dbReference type="ARBA" id="ARBA00010705"/>
    </source>
</evidence>
<evidence type="ECO:0000256" key="2">
    <source>
        <dbReference type="ARBA" id="ARBA00004173"/>
    </source>
</evidence>
<evidence type="ECO:0000256" key="11">
    <source>
        <dbReference type="ARBA" id="ARBA00030127"/>
    </source>
</evidence>
<keyword evidence="5" id="KW-0813">Transport</keyword>
<dbReference type="Proteomes" id="UP000009022">
    <property type="component" value="Unassembled WGS sequence"/>
</dbReference>
<dbReference type="PANTHER" id="PTHR13344">
    <property type="entry name" value="NADH-UBIQUINONE OXIDOREDUCTASE"/>
    <property type="match status" value="1"/>
</dbReference>
<keyword evidence="10" id="KW-1015">Disulfide bond</keyword>
<evidence type="ECO:0000313" key="15">
    <source>
        <dbReference type="Proteomes" id="UP000009022"/>
    </source>
</evidence>
<dbReference type="STRING" id="10228.B3RMC1"/>
<evidence type="ECO:0000256" key="1">
    <source>
        <dbReference type="ARBA" id="ARBA00003195"/>
    </source>
</evidence>
<evidence type="ECO:0000256" key="8">
    <source>
        <dbReference type="ARBA" id="ARBA00022982"/>
    </source>
</evidence>
<feature type="domain" description="CHCH" evidence="13">
    <location>
        <begin position="67"/>
        <end position="101"/>
    </location>
</feature>
<keyword evidence="15" id="KW-1185">Reference proteome</keyword>
<proteinExistence type="inferred from homology"/>
<dbReference type="PROSITE" id="PS51808">
    <property type="entry name" value="CHCH"/>
    <property type="match status" value="1"/>
</dbReference>
<reference evidence="14 15" key="1">
    <citation type="journal article" date="2008" name="Nature">
        <title>The Trichoplax genome and the nature of placozoans.</title>
        <authorList>
            <person name="Srivastava M."/>
            <person name="Begovic E."/>
            <person name="Chapman J."/>
            <person name="Putnam N.H."/>
            <person name="Hellsten U."/>
            <person name="Kawashima T."/>
            <person name="Kuo A."/>
            <person name="Mitros T."/>
            <person name="Salamov A."/>
            <person name="Carpenter M.L."/>
            <person name="Signorovitch A.Y."/>
            <person name="Moreno M.A."/>
            <person name="Kamm K."/>
            <person name="Grimwood J."/>
            <person name="Schmutz J."/>
            <person name="Shapiro H."/>
            <person name="Grigoriev I.V."/>
            <person name="Buss L.W."/>
            <person name="Schierwater B."/>
            <person name="Dellaporta S.L."/>
            <person name="Rokhsar D.S."/>
        </authorList>
    </citation>
    <scope>NUCLEOTIDE SEQUENCE [LARGE SCALE GENOMIC DNA]</scope>
    <source>
        <strain evidence="14 15">Grell-BS-1999</strain>
    </source>
</reference>
<feature type="non-terminal residue" evidence="14">
    <location>
        <position position="106"/>
    </location>
</feature>
<evidence type="ECO:0000256" key="9">
    <source>
        <dbReference type="ARBA" id="ARBA00023128"/>
    </source>
</evidence>